<feature type="transmembrane region" description="Helical" evidence="1">
    <location>
        <begin position="20"/>
        <end position="38"/>
    </location>
</feature>
<keyword evidence="1" id="KW-1133">Transmembrane helix</keyword>
<organism evidence="3 4">
    <name type="scientific">Mycena pura</name>
    <dbReference type="NCBI Taxonomy" id="153505"/>
    <lineage>
        <taxon>Eukaryota</taxon>
        <taxon>Fungi</taxon>
        <taxon>Dikarya</taxon>
        <taxon>Basidiomycota</taxon>
        <taxon>Agaricomycotina</taxon>
        <taxon>Agaricomycetes</taxon>
        <taxon>Agaricomycetidae</taxon>
        <taxon>Agaricales</taxon>
        <taxon>Marasmiineae</taxon>
        <taxon>Mycenaceae</taxon>
        <taxon>Mycena</taxon>
    </lineage>
</organism>
<name>A0AAD6YMD4_9AGAR</name>
<keyword evidence="1" id="KW-0812">Transmembrane</keyword>
<keyword evidence="1" id="KW-0472">Membrane</keyword>
<evidence type="ECO:0000313" key="4">
    <source>
        <dbReference type="Proteomes" id="UP001219525"/>
    </source>
</evidence>
<evidence type="ECO:0000313" key="3">
    <source>
        <dbReference type="EMBL" id="KAJ7223569.1"/>
    </source>
</evidence>
<feature type="transmembrane region" description="Helical" evidence="1">
    <location>
        <begin position="219"/>
        <end position="238"/>
    </location>
</feature>
<proteinExistence type="predicted"/>
<feature type="transmembrane region" description="Helical" evidence="1">
    <location>
        <begin position="50"/>
        <end position="72"/>
    </location>
</feature>
<evidence type="ECO:0000256" key="1">
    <source>
        <dbReference type="SAM" id="Phobius"/>
    </source>
</evidence>
<feature type="transmembrane region" description="Helical" evidence="1">
    <location>
        <begin position="132"/>
        <end position="153"/>
    </location>
</feature>
<reference evidence="3" key="1">
    <citation type="submission" date="2023-03" db="EMBL/GenBank/DDBJ databases">
        <title>Massive genome expansion in bonnet fungi (Mycena s.s.) driven by repeated elements and novel gene families across ecological guilds.</title>
        <authorList>
            <consortium name="Lawrence Berkeley National Laboratory"/>
            <person name="Harder C.B."/>
            <person name="Miyauchi S."/>
            <person name="Viragh M."/>
            <person name="Kuo A."/>
            <person name="Thoen E."/>
            <person name="Andreopoulos B."/>
            <person name="Lu D."/>
            <person name="Skrede I."/>
            <person name="Drula E."/>
            <person name="Henrissat B."/>
            <person name="Morin E."/>
            <person name="Kohler A."/>
            <person name="Barry K."/>
            <person name="LaButti K."/>
            <person name="Morin E."/>
            <person name="Salamov A."/>
            <person name="Lipzen A."/>
            <person name="Mereny Z."/>
            <person name="Hegedus B."/>
            <person name="Baldrian P."/>
            <person name="Stursova M."/>
            <person name="Weitz H."/>
            <person name="Taylor A."/>
            <person name="Grigoriev I.V."/>
            <person name="Nagy L.G."/>
            <person name="Martin F."/>
            <person name="Kauserud H."/>
        </authorList>
    </citation>
    <scope>NUCLEOTIDE SEQUENCE</scope>
    <source>
        <strain evidence="3">9144</strain>
    </source>
</reference>
<dbReference type="AlphaFoldDB" id="A0AAD6YMD4"/>
<comment type="caution">
    <text evidence="3">The sequence shown here is derived from an EMBL/GenBank/DDBJ whole genome shotgun (WGS) entry which is preliminary data.</text>
</comment>
<dbReference type="EMBL" id="JARJCW010000006">
    <property type="protein sequence ID" value="KAJ7223569.1"/>
    <property type="molecule type" value="Genomic_DNA"/>
</dbReference>
<dbReference type="Pfam" id="PF20151">
    <property type="entry name" value="DUF6533"/>
    <property type="match status" value="1"/>
</dbReference>
<evidence type="ECO:0000259" key="2">
    <source>
        <dbReference type="Pfam" id="PF20151"/>
    </source>
</evidence>
<sequence>MSSALALVAEVSGHRFVNVWVLVPFTILVYDHLLTLDAEIDYMWRKPKRFNFFLFVLLRYISVVGTTVMIIFNFRNIPVEVLSIGRGLFIHSLHYRCHDWNVGQLGLIIIQSALASLALGLHIYAMYNFNKIVLVLLLCAGGITASLAVWSPVGQTWILATNVPGCNYAVSRQSALRMAGAWEAEFVCDLLVFVFTVVRAYRQPVKLPGSILSHMLRDGAVYFAALALVNFANIIMYYLGNQWIASSLSRFTSTISVTLVSRLMLHIRKVAADELAMSHSVHTALQFQTRATGVAHWDEESAVSGEV</sequence>
<protein>
    <recommendedName>
        <fullName evidence="2">DUF6533 domain-containing protein</fullName>
    </recommendedName>
</protein>
<keyword evidence="4" id="KW-1185">Reference proteome</keyword>
<dbReference type="Proteomes" id="UP001219525">
    <property type="component" value="Unassembled WGS sequence"/>
</dbReference>
<gene>
    <name evidence="3" type="ORF">GGX14DRAFT_694438</name>
</gene>
<feature type="transmembrane region" description="Helical" evidence="1">
    <location>
        <begin position="105"/>
        <end position="125"/>
    </location>
</feature>
<accession>A0AAD6YMD4</accession>
<dbReference type="InterPro" id="IPR045340">
    <property type="entry name" value="DUF6533"/>
</dbReference>
<feature type="domain" description="DUF6533" evidence="2">
    <location>
        <begin position="23"/>
        <end position="63"/>
    </location>
</feature>